<sequence length="262" mass="29065">MPNITVRGAEVKFPGTKKHSEPVLALSDVNLSIPDQQFVCLLGPSGCGKSTLLNLIAGFLEPTDGEVLVDDEPVAGPGPERGVVFQSANVFPWLTCAQNVAFGPKLRGKSKAEVAEQVDHYLERVGLLPFKDRLPMELSGGMRQRLSLARVLINDPPILLMDEPFGALDAQTRIIMQELLLELWERDRKTVIFVTHDIDEALLLADRVYVMSTRPGRILDHVDVPLARPRNYQVSNDKAFRDLRQSLFEQLHDDAAHSANVA</sequence>
<dbReference type="AlphaFoldDB" id="A0A1R4GBD3"/>
<evidence type="ECO:0000313" key="5">
    <source>
        <dbReference type="EMBL" id="SJM65466.1"/>
    </source>
</evidence>
<gene>
    <name evidence="5" type="ORF">CZ674_10505</name>
</gene>
<dbReference type="InterPro" id="IPR003593">
    <property type="entry name" value="AAA+_ATPase"/>
</dbReference>
<dbReference type="GO" id="GO:0005524">
    <property type="term" value="F:ATP binding"/>
    <property type="evidence" value="ECO:0007669"/>
    <property type="project" value="UniProtKB-KW"/>
</dbReference>
<dbReference type="SUPFAM" id="SSF52540">
    <property type="entry name" value="P-loop containing nucleoside triphosphate hydrolases"/>
    <property type="match status" value="1"/>
</dbReference>
<dbReference type="SMART" id="SM00382">
    <property type="entry name" value="AAA"/>
    <property type="match status" value="1"/>
</dbReference>
<reference evidence="5 6" key="1">
    <citation type="submission" date="2017-02" db="EMBL/GenBank/DDBJ databases">
        <authorList>
            <person name="Peterson S.W."/>
        </authorList>
    </citation>
    <scope>NUCLEOTIDE SEQUENCE [LARGE SCALE GENOMIC DNA]</scope>
    <source>
        <strain evidence="5 6">LMG 22410</strain>
    </source>
</reference>
<dbReference type="GO" id="GO:0016887">
    <property type="term" value="F:ATP hydrolysis activity"/>
    <property type="evidence" value="ECO:0007669"/>
    <property type="project" value="InterPro"/>
</dbReference>
<proteinExistence type="predicted"/>
<dbReference type="PANTHER" id="PTHR42788">
    <property type="entry name" value="TAURINE IMPORT ATP-BINDING PROTEIN-RELATED"/>
    <property type="match status" value="1"/>
</dbReference>
<organism evidence="5 6">
    <name type="scientific">Agrococcus casei LMG 22410</name>
    <dbReference type="NCBI Taxonomy" id="1255656"/>
    <lineage>
        <taxon>Bacteria</taxon>
        <taxon>Bacillati</taxon>
        <taxon>Actinomycetota</taxon>
        <taxon>Actinomycetes</taxon>
        <taxon>Micrococcales</taxon>
        <taxon>Microbacteriaceae</taxon>
        <taxon>Agrococcus</taxon>
    </lineage>
</organism>
<dbReference type="Pfam" id="PF00005">
    <property type="entry name" value="ABC_tran"/>
    <property type="match status" value="1"/>
</dbReference>
<dbReference type="Gene3D" id="3.40.50.300">
    <property type="entry name" value="P-loop containing nucleotide triphosphate hydrolases"/>
    <property type="match status" value="1"/>
</dbReference>
<dbReference type="Proteomes" id="UP000195787">
    <property type="component" value="Unassembled WGS sequence"/>
</dbReference>
<evidence type="ECO:0000259" key="4">
    <source>
        <dbReference type="PROSITE" id="PS50893"/>
    </source>
</evidence>
<keyword evidence="2" id="KW-0547">Nucleotide-binding</keyword>
<dbReference type="PROSITE" id="PS00211">
    <property type="entry name" value="ABC_TRANSPORTER_1"/>
    <property type="match status" value="1"/>
</dbReference>
<keyword evidence="3 5" id="KW-0067">ATP-binding</keyword>
<dbReference type="GeneID" id="303173638"/>
<dbReference type="OrthoDB" id="8773773at2"/>
<dbReference type="InterPro" id="IPR017871">
    <property type="entry name" value="ABC_transporter-like_CS"/>
</dbReference>
<dbReference type="PANTHER" id="PTHR42788:SF13">
    <property type="entry name" value="ALIPHATIC SULFONATES IMPORT ATP-BINDING PROTEIN SSUB"/>
    <property type="match status" value="1"/>
</dbReference>
<name>A0A1R4GBD3_9MICO</name>
<dbReference type="InterPro" id="IPR027417">
    <property type="entry name" value="P-loop_NTPase"/>
</dbReference>
<keyword evidence="1" id="KW-0813">Transport</keyword>
<dbReference type="RefSeq" id="WP_086992506.1">
    <property type="nucleotide sequence ID" value="NZ_FUHU01000043.1"/>
</dbReference>
<keyword evidence="6" id="KW-1185">Reference proteome</keyword>
<evidence type="ECO:0000256" key="1">
    <source>
        <dbReference type="ARBA" id="ARBA00022448"/>
    </source>
</evidence>
<feature type="domain" description="ABC transporter" evidence="4">
    <location>
        <begin position="11"/>
        <end position="238"/>
    </location>
</feature>
<dbReference type="InterPro" id="IPR050166">
    <property type="entry name" value="ABC_transporter_ATP-bind"/>
</dbReference>
<dbReference type="InterPro" id="IPR003439">
    <property type="entry name" value="ABC_transporter-like_ATP-bd"/>
</dbReference>
<dbReference type="PROSITE" id="PS50893">
    <property type="entry name" value="ABC_TRANSPORTER_2"/>
    <property type="match status" value="1"/>
</dbReference>
<evidence type="ECO:0000256" key="2">
    <source>
        <dbReference type="ARBA" id="ARBA00022741"/>
    </source>
</evidence>
<accession>A0A1R4GBD3</accession>
<evidence type="ECO:0000313" key="6">
    <source>
        <dbReference type="Proteomes" id="UP000195787"/>
    </source>
</evidence>
<evidence type="ECO:0000256" key="3">
    <source>
        <dbReference type="ARBA" id="ARBA00022840"/>
    </source>
</evidence>
<dbReference type="CDD" id="cd03293">
    <property type="entry name" value="ABC_NrtD_SsuB_transporters"/>
    <property type="match status" value="1"/>
</dbReference>
<dbReference type="EMBL" id="FUHU01000043">
    <property type="protein sequence ID" value="SJM65466.1"/>
    <property type="molecule type" value="Genomic_DNA"/>
</dbReference>
<protein>
    <submittedName>
        <fullName evidence="5">Organosulfonate ABC transporter ATP-binding protein</fullName>
    </submittedName>
</protein>